<dbReference type="AlphaFoldDB" id="A0A484NAJ8"/>
<sequence>MPRERRSPESYGFPGRIPATHHNRFYTTNTNPNHKQSILPQAKKLFSQILHEDGNTVMGKIEGSFNGMPSATFTLDEERKLERKMQFALVGRGVRFINLITIKSFLEGTGFQGGSSFIDSSTTMCFLSSTKRKNT</sequence>
<evidence type="ECO:0000313" key="2">
    <source>
        <dbReference type="EMBL" id="VFQ98431.1"/>
    </source>
</evidence>
<gene>
    <name evidence="2" type="ORF">CCAM_LOCUS40207</name>
</gene>
<feature type="region of interest" description="Disordered" evidence="1">
    <location>
        <begin position="1"/>
        <end position="20"/>
    </location>
</feature>
<dbReference type="Proteomes" id="UP000595140">
    <property type="component" value="Unassembled WGS sequence"/>
</dbReference>
<name>A0A484NAJ8_9ASTE</name>
<proteinExistence type="predicted"/>
<evidence type="ECO:0000313" key="3">
    <source>
        <dbReference type="Proteomes" id="UP000595140"/>
    </source>
</evidence>
<evidence type="ECO:0000256" key="1">
    <source>
        <dbReference type="SAM" id="MobiDB-lite"/>
    </source>
</evidence>
<reference evidence="2 3" key="1">
    <citation type="submission" date="2018-04" db="EMBL/GenBank/DDBJ databases">
        <authorList>
            <person name="Vogel A."/>
        </authorList>
    </citation>
    <scope>NUCLEOTIDE SEQUENCE [LARGE SCALE GENOMIC DNA]</scope>
</reference>
<accession>A0A484NAJ8</accession>
<protein>
    <submittedName>
        <fullName evidence="2">Uncharacterized protein</fullName>
    </submittedName>
</protein>
<dbReference type="EMBL" id="OOIL02006592">
    <property type="protein sequence ID" value="VFQ98431.1"/>
    <property type="molecule type" value="Genomic_DNA"/>
</dbReference>
<keyword evidence="3" id="KW-1185">Reference proteome</keyword>
<organism evidence="2 3">
    <name type="scientific">Cuscuta campestris</name>
    <dbReference type="NCBI Taxonomy" id="132261"/>
    <lineage>
        <taxon>Eukaryota</taxon>
        <taxon>Viridiplantae</taxon>
        <taxon>Streptophyta</taxon>
        <taxon>Embryophyta</taxon>
        <taxon>Tracheophyta</taxon>
        <taxon>Spermatophyta</taxon>
        <taxon>Magnoliopsida</taxon>
        <taxon>eudicotyledons</taxon>
        <taxon>Gunneridae</taxon>
        <taxon>Pentapetalae</taxon>
        <taxon>asterids</taxon>
        <taxon>lamiids</taxon>
        <taxon>Solanales</taxon>
        <taxon>Convolvulaceae</taxon>
        <taxon>Cuscuteae</taxon>
        <taxon>Cuscuta</taxon>
        <taxon>Cuscuta subgen. Grammica</taxon>
        <taxon>Cuscuta sect. Cleistogrammica</taxon>
    </lineage>
</organism>